<dbReference type="RefSeq" id="XP_001418830.1">
    <property type="nucleotide sequence ID" value="XM_001418793.1"/>
</dbReference>
<dbReference type="SUPFAM" id="SSF56219">
    <property type="entry name" value="DNase I-like"/>
    <property type="match status" value="1"/>
</dbReference>
<dbReference type="OMA" id="TFPVARW"/>
<dbReference type="Proteomes" id="UP000001568">
    <property type="component" value="Chromosome 7"/>
</dbReference>
<dbReference type="InterPro" id="IPR036691">
    <property type="entry name" value="Endo/exonu/phosph_ase_sf"/>
</dbReference>
<sequence length="333" mass="36583">MNSLLKVCTWNAQMLPGVFAGQGGTRTDIAKRAHAMANNILCCSRADAIDVVCLQEMWEVEAAKALKVALREEFPFVYAPSARCGLMIASKFSMVCNHFTALPAKGVERLSFTKGVSTSFLRLTAAEDPTTRVAIVLNTHLQSDYWSSGRDTRAKQISCIKDVVHRAEMECAGNGYEVDRIMLVGDLNIVAGSGEYEDLMNKFPGSVDLMAPLTDIDGSIAGREGSTRGVDRSFRLTFPVARWRHVVLPCLGESRYIDLVPKVVLDYVIDLSSMVTRGVPLHHRHADSGYVHHAMCRDARGLALSDHYPIVAVSRKFPDCKATRPQRPTALAA</sequence>
<dbReference type="AlphaFoldDB" id="A4RZP3"/>
<organism evidence="3 4">
    <name type="scientific">Ostreococcus lucimarinus (strain CCE9901)</name>
    <dbReference type="NCBI Taxonomy" id="436017"/>
    <lineage>
        <taxon>Eukaryota</taxon>
        <taxon>Viridiplantae</taxon>
        <taxon>Chlorophyta</taxon>
        <taxon>Mamiellophyceae</taxon>
        <taxon>Mamiellales</taxon>
        <taxon>Bathycoccaceae</taxon>
        <taxon>Ostreococcus</taxon>
    </lineage>
</organism>
<dbReference type="GeneID" id="5002627"/>
<dbReference type="Gene3D" id="3.60.10.10">
    <property type="entry name" value="Endonuclease/exonuclease/phosphatase"/>
    <property type="match status" value="1"/>
</dbReference>
<evidence type="ECO:0000259" key="2">
    <source>
        <dbReference type="Pfam" id="PF03372"/>
    </source>
</evidence>
<proteinExistence type="inferred from homology"/>
<dbReference type="InterPro" id="IPR005135">
    <property type="entry name" value="Endo/exonuclease/phosphatase"/>
</dbReference>
<evidence type="ECO:0000313" key="4">
    <source>
        <dbReference type="Proteomes" id="UP000001568"/>
    </source>
</evidence>
<dbReference type="PANTHER" id="PTHR16320:SF1">
    <property type="entry name" value="SPHINGOMYELINASE DDB_G0288017"/>
    <property type="match status" value="1"/>
</dbReference>
<accession>A4RZP3</accession>
<dbReference type="PANTHER" id="PTHR16320">
    <property type="entry name" value="SPHINGOMYELINASE FAMILY MEMBER"/>
    <property type="match status" value="1"/>
</dbReference>
<reference evidence="3 4" key="1">
    <citation type="journal article" date="2007" name="Proc. Natl. Acad. Sci. U.S.A.">
        <title>The tiny eukaryote Ostreococcus provides genomic insights into the paradox of plankton speciation.</title>
        <authorList>
            <person name="Palenik B."/>
            <person name="Grimwood J."/>
            <person name="Aerts A."/>
            <person name="Rouze P."/>
            <person name="Salamov A."/>
            <person name="Putnam N."/>
            <person name="Dupont C."/>
            <person name="Jorgensen R."/>
            <person name="Derelle E."/>
            <person name="Rombauts S."/>
            <person name="Zhou K."/>
            <person name="Otillar R."/>
            <person name="Merchant S.S."/>
            <person name="Podell S."/>
            <person name="Gaasterland T."/>
            <person name="Napoli C."/>
            <person name="Gendler K."/>
            <person name="Manuell A."/>
            <person name="Tai V."/>
            <person name="Vallon O."/>
            <person name="Piganeau G."/>
            <person name="Jancek S."/>
            <person name="Heijde M."/>
            <person name="Jabbari K."/>
            <person name="Bowler C."/>
            <person name="Lohr M."/>
            <person name="Robbens S."/>
            <person name="Werner G."/>
            <person name="Dubchak I."/>
            <person name="Pazour G.J."/>
            <person name="Ren Q."/>
            <person name="Paulsen I."/>
            <person name="Delwiche C."/>
            <person name="Schmutz J."/>
            <person name="Rokhsar D."/>
            <person name="Van de Peer Y."/>
            <person name="Moreau H."/>
            <person name="Grigoriev I.V."/>
        </authorList>
    </citation>
    <scope>NUCLEOTIDE SEQUENCE [LARGE SCALE GENOMIC DNA]</scope>
    <source>
        <strain evidence="3 4">CCE9901</strain>
    </source>
</reference>
<keyword evidence="4" id="KW-1185">Reference proteome</keyword>
<dbReference type="EMBL" id="CP000587">
    <property type="protein sequence ID" value="ABO97123.1"/>
    <property type="molecule type" value="Genomic_DNA"/>
</dbReference>
<gene>
    <name evidence="3" type="ORF">OSTLU_32457</name>
</gene>
<feature type="domain" description="Endonuclease/exonuclease/phosphatase" evidence="2">
    <location>
        <begin position="8"/>
        <end position="244"/>
    </location>
</feature>
<dbReference type="OrthoDB" id="40902at2759"/>
<dbReference type="Gramene" id="ABO97123">
    <property type="protein sequence ID" value="ABO97123"/>
    <property type="gene ID" value="OSTLU_32457"/>
</dbReference>
<dbReference type="Pfam" id="PF03372">
    <property type="entry name" value="Exo_endo_phos"/>
    <property type="match status" value="1"/>
</dbReference>
<name>A4RZP3_OSTLU</name>
<dbReference type="InterPro" id="IPR038772">
    <property type="entry name" value="Sph/SMPD2-like"/>
</dbReference>
<dbReference type="KEGG" id="olu:OSTLU_32457"/>
<dbReference type="GO" id="GO:0005737">
    <property type="term" value="C:cytoplasm"/>
    <property type="evidence" value="ECO:0007669"/>
    <property type="project" value="TreeGrafter"/>
</dbReference>
<comment type="similarity">
    <text evidence="1">Belongs to the neutral sphingomyelinase family.</text>
</comment>
<dbReference type="GO" id="GO:0004767">
    <property type="term" value="F:sphingomyelin phosphodiesterase activity"/>
    <property type="evidence" value="ECO:0007669"/>
    <property type="project" value="InterPro"/>
</dbReference>
<dbReference type="HOGENOM" id="CLU_779251_0_0_1"/>
<protein>
    <recommendedName>
        <fullName evidence="2">Endonuclease/exonuclease/phosphatase domain-containing protein</fullName>
    </recommendedName>
</protein>
<evidence type="ECO:0000313" key="3">
    <source>
        <dbReference type="EMBL" id="ABO97123.1"/>
    </source>
</evidence>
<evidence type="ECO:0000256" key="1">
    <source>
        <dbReference type="ARBA" id="ARBA00006335"/>
    </source>
</evidence>